<protein>
    <submittedName>
        <fullName evidence="5">Peptidase, U32 family large subunit</fullName>
    </submittedName>
</protein>
<dbReference type="PANTHER" id="PTHR30217:SF6">
    <property type="entry name" value="TRNA HYDROXYLATION PROTEIN P"/>
    <property type="match status" value="1"/>
</dbReference>
<dbReference type="InterPro" id="IPR001539">
    <property type="entry name" value="Peptidase_U32"/>
</dbReference>
<keyword evidence="6" id="KW-1185">Reference proteome</keyword>
<evidence type="ECO:0000256" key="2">
    <source>
        <dbReference type="ARBA" id="ARBA00022801"/>
    </source>
</evidence>
<dbReference type="RefSeq" id="WP_046444679.1">
    <property type="nucleotide sequence ID" value="NZ_LAYJ01000131.1"/>
</dbReference>
<dbReference type="PATRIC" id="fig|270498.16.peg.679"/>
<accession>A0A0M2NBP3</accession>
<dbReference type="Gene3D" id="2.40.30.10">
    <property type="entry name" value="Translation factors"/>
    <property type="match status" value="1"/>
</dbReference>
<evidence type="ECO:0000256" key="3">
    <source>
        <dbReference type="ARBA" id="ARBA00038374"/>
    </source>
</evidence>
<comment type="similarity">
    <text evidence="3">Belongs to the peptidase U32 family.</text>
</comment>
<feature type="domain" description="Peptidase family U32 C-terminal" evidence="4">
    <location>
        <begin position="324"/>
        <end position="405"/>
    </location>
</feature>
<sequence>MNDEKIELLAPAGNMECLKTALYFGADAVYMAGQSYGLRAFADNFSDEQLSEAVQLTHNGNKKIYITVNSVMWNRDLDGLGGYLRYLSEIGADGVIVSDPAVIELVQREQLSIPIHLSTQANTTNYLSASFWHRQGVKRIVLSREVSLDDIQTIRQNTPEGLELEAFVHGSMCVAHSGRCLLSSVMTGRSGNKGACAQPCRWEYYLYEKGYDGQYFPIMEDDRGTYIMNSRDLMMIEYIPQLAEAGITSFKIEGRMKSAYYVASVVHAYRRALDAYYAQKDNYVFDESLKEELIKSATRGFTTGFFFGNPHEAAQDVTRDVDLRRYTFVGKVHENLPEGYLKVEQRNKFSIGEKLEILSPSVENAFFTVTQIMDMDGNMQDSAPHPQQMVRINCPYTLHEGDLLRRHD</sequence>
<keyword evidence="1" id="KW-0645">Protease</keyword>
<dbReference type="AlphaFoldDB" id="A0A0M2NBP3"/>
<dbReference type="OrthoDB" id="9807498at2"/>
<gene>
    <name evidence="5" type="ORF">CHK_2900</name>
</gene>
<dbReference type="InterPro" id="IPR051454">
    <property type="entry name" value="RNA/ubiquinone_mod_enzymes"/>
</dbReference>
<dbReference type="Proteomes" id="UP000034076">
    <property type="component" value="Unassembled WGS sequence"/>
</dbReference>
<dbReference type="PANTHER" id="PTHR30217">
    <property type="entry name" value="PEPTIDASE U32 FAMILY"/>
    <property type="match status" value="1"/>
</dbReference>
<dbReference type="Pfam" id="PF16325">
    <property type="entry name" value="Peptidase_U32_C"/>
    <property type="match status" value="1"/>
</dbReference>
<dbReference type="Pfam" id="PF01136">
    <property type="entry name" value="Peptidase_U32"/>
    <property type="match status" value="1"/>
</dbReference>
<proteinExistence type="inferred from homology"/>
<evidence type="ECO:0000313" key="6">
    <source>
        <dbReference type="Proteomes" id="UP000034076"/>
    </source>
</evidence>
<evidence type="ECO:0000256" key="1">
    <source>
        <dbReference type="ARBA" id="ARBA00022670"/>
    </source>
</evidence>
<dbReference type="STRING" id="270498.CHK_2900"/>
<name>A0A0M2NBP3_9FIRM</name>
<dbReference type="InterPro" id="IPR032525">
    <property type="entry name" value="Peptidase_U32_C"/>
</dbReference>
<dbReference type="PROSITE" id="PS01276">
    <property type="entry name" value="PEPTIDASE_U32"/>
    <property type="match status" value="1"/>
</dbReference>
<organism evidence="5 6">
    <name type="scientific">Christensenella hongkongensis</name>
    <dbReference type="NCBI Taxonomy" id="270498"/>
    <lineage>
        <taxon>Bacteria</taxon>
        <taxon>Bacillati</taxon>
        <taxon>Bacillota</taxon>
        <taxon>Clostridia</taxon>
        <taxon>Christensenellales</taxon>
        <taxon>Christensenellaceae</taxon>
        <taxon>Christensenella</taxon>
    </lineage>
</organism>
<dbReference type="EMBL" id="LAYJ01000131">
    <property type="protein sequence ID" value="KKI49678.1"/>
    <property type="molecule type" value="Genomic_DNA"/>
</dbReference>
<dbReference type="GO" id="GO:0008233">
    <property type="term" value="F:peptidase activity"/>
    <property type="evidence" value="ECO:0007669"/>
    <property type="project" value="UniProtKB-KW"/>
</dbReference>
<reference evidence="5 6" key="1">
    <citation type="submission" date="2015-04" db="EMBL/GenBank/DDBJ databases">
        <title>Draft genome sequence of bacteremic isolate Catabacter hongkongensis type strain HKU16T.</title>
        <authorList>
            <person name="Lau S.K."/>
            <person name="Teng J.L."/>
            <person name="Huang Y."/>
            <person name="Curreem S.O."/>
            <person name="Tsui S.K."/>
            <person name="Woo P.C."/>
        </authorList>
    </citation>
    <scope>NUCLEOTIDE SEQUENCE [LARGE SCALE GENOMIC DNA]</scope>
    <source>
        <strain evidence="5 6">HKU16</strain>
    </source>
</reference>
<dbReference type="GO" id="GO:0006508">
    <property type="term" value="P:proteolysis"/>
    <property type="evidence" value="ECO:0007669"/>
    <property type="project" value="UniProtKB-KW"/>
</dbReference>
<keyword evidence="2" id="KW-0378">Hydrolase</keyword>
<evidence type="ECO:0000259" key="4">
    <source>
        <dbReference type="Pfam" id="PF16325"/>
    </source>
</evidence>
<evidence type="ECO:0000313" key="5">
    <source>
        <dbReference type="EMBL" id="KKI49678.1"/>
    </source>
</evidence>
<comment type="caution">
    <text evidence="5">The sequence shown here is derived from an EMBL/GenBank/DDBJ whole genome shotgun (WGS) entry which is preliminary data.</text>
</comment>